<comment type="caution">
    <text evidence="1">The sequence shown here is derived from an EMBL/GenBank/DDBJ whole genome shotgun (WGS) entry which is preliminary data.</text>
</comment>
<name>A0A023CWN6_9LACO</name>
<evidence type="ECO:0000313" key="2">
    <source>
        <dbReference type="Proteomes" id="UP000050961"/>
    </source>
</evidence>
<protein>
    <submittedName>
        <fullName evidence="1">Uncharacterized protein</fullName>
    </submittedName>
</protein>
<dbReference type="Proteomes" id="UP000050961">
    <property type="component" value="Unassembled WGS sequence"/>
</dbReference>
<sequence>MIIKRHFLLVILLAGIFCLLNDSHVEAAKKYAHKSDYAVVYDAHNKKVATITTKKNIEYLSDLVGDLSGDEKGINRKAPEDAKISYWYELRQVKPKYKIKLYVYSNTKYVKIKNLPLIEHGTWKIKQSDFDKLNKPTSFD</sequence>
<keyword evidence="2" id="KW-1185">Reference proteome</keyword>
<reference evidence="1 2" key="1">
    <citation type="journal article" date="2015" name="Genome Announc.">
        <title>Expanding the biotechnology potential of lactobacilli through comparative genomics of 213 strains and associated genera.</title>
        <authorList>
            <person name="Sun Z."/>
            <person name="Harris H.M."/>
            <person name="McCann A."/>
            <person name="Guo C."/>
            <person name="Argimon S."/>
            <person name="Zhang W."/>
            <person name="Yang X."/>
            <person name="Jeffery I.B."/>
            <person name="Cooney J.C."/>
            <person name="Kagawa T.F."/>
            <person name="Liu W."/>
            <person name="Song Y."/>
            <person name="Salvetti E."/>
            <person name="Wrobel A."/>
            <person name="Rasinkangas P."/>
            <person name="Parkhill J."/>
            <person name="Rea M.C."/>
            <person name="O'Sullivan O."/>
            <person name="Ritari J."/>
            <person name="Douillard F.P."/>
            <person name="Paul Ross R."/>
            <person name="Yang R."/>
            <person name="Briner A.E."/>
            <person name="Felis G.E."/>
            <person name="de Vos W.M."/>
            <person name="Barrangou R."/>
            <person name="Klaenhammer T.R."/>
            <person name="Caufield P.W."/>
            <person name="Cui Y."/>
            <person name="Zhang H."/>
            <person name="O'Toole P.W."/>
        </authorList>
    </citation>
    <scope>NUCLEOTIDE SEQUENCE [LARGE SCALE GENOMIC DNA]</scope>
    <source>
        <strain evidence="1 2">DSM 21376</strain>
    </source>
</reference>
<dbReference type="PATRIC" id="fig|1423806.3.peg.1496"/>
<evidence type="ECO:0000313" key="1">
    <source>
        <dbReference type="EMBL" id="KRN06276.1"/>
    </source>
</evidence>
<dbReference type="eggNOG" id="ENOG5030AP9">
    <property type="taxonomic scope" value="Bacteria"/>
</dbReference>
<accession>A0A023CWN6</accession>
<gene>
    <name evidence="1" type="ORF">FD15_GL001477</name>
</gene>
<dbReference type="STRING" id="1423806.FD15_GL001477"/>
<dbReference type="AlphaFoldDB" id="A0A023CWN6"/>
<organism evidence="1 2">
    <name type="scientific">Liquorilactobacillus sucicola DSM 21376 = JCM 15457</name>
    <dbReference type="NCBI Taxonomy" id="1423806"/>
    <lineage>
        <taxon>Bacteria</taxon>
        <taxon>Bacillati</taxon>
        <taxon>Bacillota</taxon>
        <taxon>Bacilli</taxon>
        <taxon>Lactobacillales</taxon>
        <taxon>Lactobacillaceae</taxon>
        <taxon>Liquorilactobacillus</taxon>
    </lineage>
</organism>
<dbReference type="EMBL" id="AYZF01000013">
    <property type="protein sequence ID" value="KRN06276.1"/>
    <property type="molecule type" value="Genomic_DNA"/>
</dbReference>
<proteinExistence type="predicted"/>
<dbReference type="RefSeq" id="WP_034988254.1">
    <property type="nucleotide sequence ID" value="NZ_AYZF01000013.1"/>
</dbReference>